<dbReference type="SUPFAM" id="SSF54631">
    <property type="entry name" value="CBS-domain pair"/>
    <property type="match status" value="1"/>
</dbReference>
<dbReference type="RefSeq" id="WP_199047466.1">
    <property type="nucleotide sequence ID" value="NZ_JAELXT010000004.1"/>
</dbReference>
<dbReference type="PROSITE" id="PS51371">
    <property type="entry name" value="CBS"/>
    <property type="match status" value="2"/>
</dbReference>
<evidence type="ECO:0000313" key="4">
    <source>
        <dbReference type="EMBL" id="MBJ6124919.1"/>
    </source>
</evidence>
<name>A0ABS0XXY4_9HYPH</name>
<dbReference type="InterPro" id="IPR000644">
    <property type="entry name" value="CBS_dom"/>
</dbReference>
<evidence type="ECO:0000256" key="2">
    <source>
        <dbReference type="PROSITE-ProRule" id="PRU00703"/>
    </source>
</evidence>
<sequence length="143" mass="15576">MIVNRILSLKGRDVATIEPSRTLSEAARVLAERRIGALLIVDGQRPVSGIISERDIVRAVATHGAKALEEPVSRFMTEKVLTCTGETSIPDVMELMTQQKFRHVPVVEGGRLVGIVSIGDVVKERLEEVEAEATAIKEYIATA</sequence>
<gene>
    <name evidence="4" type="ORF">JAO75_05795</name>
</gene>
<evidence type="ECO:0000313" key="5">
    <source>
        <dbReference type="Proteomes" id="UP000620670"/>
    </source>
</evidence>
<dbReference type="Proteomes" id="UP000620670">
    <property type="component" value="Unassembled WGS sequence"/>
</dbReference>
<dbReference type="InterPro" id="IPR046342">
    <property type="entry name" value="CBS_dom_sf"/>
</dbReference>
<feature type="domain" description="CBS" evidence="3">
    <location>
        <begin position="76"/>
        <end position="132"/>
    </location>
</feature>
<dbReference type="EMBL" id="JAELXT010000004">
    <property type="protein sequence ID" value="MBJ6124919.1"/>
    <property type="molecule type" value="Genomic_DNA"/>
</dbReference>
<dbReference type="Pfam" id="PF00571">
    <property type="entry name" value="CBS"/>
    <property type="match status" value="2"/>
</dbReference>
<dbReference type="SMART" id="SM00116">
    <property type="entry name" value="CBS"/>
    <property type="match status" value="2"/>
</dbReference>
<organism evidence="4 5">
    <name type="scientific">Microvirga splendida</name>
    <dbReference type="NCBI Taxonomy" id="2795727"/>
    <lineage>
        <taxon>Bacteria</taxon>
        <taxon>Pseudomonadati</taxon>
        <taxon>Pseudomonadota</taxon>
        <taxon>Alphaproteobacteria</taxon>
        <taxon>Hyphomicrobiales</taxon>
        <taxon>Methylobacteriaceae</taxon>
        <taxon>Microvirga</taxon>
    </lineage>
</organism>
<evidence type="ECO:0000259" key="3">
    <source>
        <dbReference type="PROSITE" id="PS51371"/>
    </source>
</evidence>
<dbReference type="InterPro" id="IPR044725">
    <property type="entry name" value="CBSX3_CBS_dom"/>
</dbReference>
<protein>
    <submittedName>
        <fullName evidence="4">CBS domain-containing protein</fullName>
    </submittedName>
</protein>
<keyword evidence="1 2" id="KW-0129">CBS domain</keyword>
<dbReference type="InterPro" id="IPR051257">
    <property type="entry name" value="Diverse_CBS-Domain"/>
</dbReference>
<dbReference type="Gene3D" id="3.10.580.10">
    <property type="entry name" value="CBS-domain"/>
    <property type="match status" value="1"/>
</dbReference>
<keyword evidence="5" id="KW-1185">Reference proteome</keyword>
<comment type="caution">
    <text evidence="4">The sequence shown here is derived from an EMBL/GenBank/DDBJ whole genome shotgun (WGS) entry which is preliminary data.</text>
</comment>
<proteinExistence type="predicted"/>
<evidence type="ECO:0000256" key="1">
    <source>
        <dbReference type="ARBA" id="ARBA00023122"/>
    </source>
</evidence>
<feature type="domain" description="CBS" evidence="3">
    <location>
        <begin position="10"/>
        <end position="68"/>
    </location>
</feature>
<dbReference type="PANTHER" id="PTHR43080:SF2">
    <property type="entry name" value="CBS DOMAIN-CONTAINING PROTEIN"/>
    <property type="match status" value="1"/>
</dbReference>
<accession>A0ABS0XXY4</accession>
<dbReference type="PANTHER" id="PTHR43080">
    <property type="entry name" value="CBS DOMAIN-CONTAINING PROTEIN CBSX3, MITOCHONDRIAL"/>
    <property type="match status" value="1"/>
</dbReference>
<dbReference type="CDD" id="cd04623">
    <property type="entry name" value="CBS_pair_bac_euk"/>
    <property type="match status" value="1"/>
</dbReference>
<reference evidence="5" key="1">
    <citation type="submission" date="2020-12" db="EMBL/GenBank/DDBJ databases">
        <title>Hymenobacter sp.</title>
        <authorList>
            <person name="Kim M.K."/>
        </authorList>
    </citation>
    <scope>NUCLEOTIDE SEQUENCE [LARGE SCALE GENOMIC DNA]</scope>
    <source>
        <strain evidence="5">BT325</strain>
    </source>
</reference>